<comment type="catalytic activity">
    <reaction evidence="1 10">
        <text>2 D-sedoheptulose 7-phosphate = D-glycero-alpha-D-manno-heptose 7-phosphate + D-glycero-beta-D-manno-heptose 7-phosphate</text>
        <dbReference type="Rhea" id="RHEA:27489"/>
        <dbReference type="ChEBI" id="CHEBI:57483"/>
        <dbReference type="ChEBI" id="CHEBI:60203"/>
        <dbReference type="ChEBI" id="CHEBI:60204"/>
        <dbReference type="EC" id="5.3.1.28"/>
    </reaction>
</comment>
<dbReference type="Pfam" id="PF13580">
    <property type="entry name" value="SIS_2"/>
    <property type="match status" value="1"/>
</dbReference>
<dbReference type="PANTHER" id="PTHR30390:SF6">
    <property type="entry name" value="DNAA INITIATOR-ASSOCIATING PROTEIN DIAA"/>
    <property type="match status" value="1"/>
</dbReference>
<evidence type="ECO:0000256" key="10">
    <source>
        <dbReference type="HAMAP-Rule" id="MF_00067"/>
    </source>
</evidence>
<keyword evidence="7 10" id="KW-0862">Zinc</keyword>
<evidence type="ECO:0000256" key="6">
    <source>
        <dbReference type="ARBA" id="ARBA00022723"/>
    </source>
</evidence>
<dbReference type="InterPro" id="IPR001347">
    <property type="entry name" value="SIS_dom"/>
</dbReference>
<evidence type="ECO:0000256" key="3">
    <source>
        <dbReference type="ARBA" id="ARBA00004496"/>
    </source>
</evidence>
<dbReference type="EC" id="5.3.1.28" evidence="10"/>
<dbReference type="InterPro" id="IPR004515">
    <property type="entry name" value="Phosphoheptose_Isoase"/>
</dbReference>
<keyword evidence="13" id="KW-1185">Reference proteome</keyword>
<gene>
    <name evidence="10" type="primary">gmhA</name>
    <name evidence="12" type="ORF">N8I74_06910</name>
</gene>
<evidence type="ECO:0000256" key="2">
    <source>
        <dbReference type="ARBA" id="ARBA00003172"/>
    </source>
</evidence>
<dbReference type="GO" id="GO:0016853">
    <property type="term" value="F:isomerase activity"/>
    <property type="evidence" value="ECO:0007669"/>
    <property type="project" value="UniProtKB-KW"/>
</dbReference>
<dbReference type="CDD" id="cd05006">
    <property type="entry name" value="SIS_GmhA"/>
    <property type="match status" value="1"/>
</dbReference>
<reference evidence="12" key="1">
    <citation type="submission" date="2022-10" db="EMBL/GenBank/DDBJ databases">
        <title>Chitiniphilus purpureus sp. nov., a novel chitin-degrading bacterium isolated from crawfish pond sediment.</title>
        <authorList>
            <person name="Li K."/>
        </authorList>
    </citation>
    <scope>NUCLEOTIDE SEQUENCE</scope>
    <source>
        <strain evidence="12">CD1</strain>
    </source>
</reference>
<dbReference type="InterPro" id="IPR050099">
    <property type="entry name" value="SIS_GmhA/DiaA_subfam"/>
</dbReference>
<proteinExistence type="inferred from homology"/>
<name>A0ABY6DQW6_9NEIS</name>
<evidence type="ECO:0000256" key="8">
    <source>
        <dbReference type="ARBA" id="ARBA00023235"/>
    </source>
</evidence>
<evidence type="ECO:0000256" key="9">
    <source>
        <dbReference type="ARBA" id="ARBA00023277"/>
    </source>
</evidence>
<feature type="binding site" evidence="10">
    <location>
        <position position="60"/>
    </location>
    <ligand>
        <name>Zn(2+)</name>
        <dbReference type="ChEBI" id="CHEBI:29105"/>
    </ligand>
</feature>
<evidence type="ECO:0000259" key="11">
    <source>
        <dbReference type="PROSITE" id="PS51464"/>
    </source>
</evidence>
<evidence type="ECO:0000256" key="4">
    <source>
        <dbReference type="ARBA" id="ARBA00009894"/>
    </source>
</evidence>
<dbReference type="SUPFAM" id="SSF53697">
    <property type="entry name" value="SIS domain"/>
    <property type="match status" value="1"/>
</dbReference>
<dbReference type="HAMAP" id="MF_00067">
    <property type="entry name" value="GmhA"/>
    <property type="match status" value="1"/>
</dbReference>
<feature type="binding site" evidence="10">
    <location>
        <begin position="119"/>
        <end position="121"/>
    </location>
    <ligand>
        <name>substrate</name>
    </ligand>
</feature>
<evidence type="ECO:0000256" key="1">
    <source>
        <dbReference type="ARBA" id="ARBA00000348"/>
    </source>
</evidence>
<evidence type="ECO:0000313" key="13">
    <source>
        <dbReference type="Proteomes" id="UP001061302"/>
    </source>
</evidence>
<keyword evidence="6 10" id="KW-0479">Metal-binding</keyword>
<accession>A0ABY6DQW6</accession>
<comment type="function">
    <text evidence="2 10">Catalyzes the isomerization of sedoheptulose 7-phosphate in D-glycero-D-manno-heptose 7-phosphate.</text>
</comment>
<feature type="binding site" evidence="10">
    <location>
        <position position="124"/>
    </location>
    <ligand>
        <name>substrate</name>
    </ligand>
</feature>
<comment type="similarity">
    <text evidence="4 10">Belongs to the SIS family. GmhA subfamily.</text>
</comment>
<dbReference type="PANTHER" id="PTHR30390">
    <property type="entry name" value="SEDOHEPTULOSE 7-PHOSPHATE ISOMERASE / DNAA INITIATOR-ASSOCIATING FACTOR FOR REPLICATION INITIATION"/>
    <property type="match status" value="1"/>
</dbReference>
<comment type="subcellular location">
    <subcellularLocation>
        <location evidence="3 10">Cytoplasm</location>
    </subcellularLocation>
</comment>
<comment type="cofactor">
    <cofactor evidence="10">
        <name>Zn(2+)</name>
        <dbReference type="ChEBI" id="CHEBI:29105"/>
    </cofactor>
    <text evidence="10">Binds 1 zinc ion per subunit.</text>
</comment>
<dbReference type="InterPro" id="IPR035461">
    <property type="entry name" value="GmhA/DiaA"/>
</dbReference>
<dbReference type="NCBIfam" id="NF010546">
    <property type="entry name" value="PRK13936.1"/>
    <property type="match status" value="1"/>
</dbReference>
<evidence type="ECO:0000256" key="7">
    <source>
        <dbReference type="ARBA" id="ARBA00022833"/>
    </source>
</evidence>
<keyword evidence="9 10" id="KW-0119">Carbohydrate metabolism</keyword>
<dbReference type="PROSITE" id="PS51464">
    <property type="entry name" value="SIS"/>
    <property type="match status" value="1"/>
</dbReference>
<dbReference type="EMBL" id="CP106753">
    <property type="protein sequence ID" value="UXY16745.1"/>
    <property type="molecule type" value="Genomic_DNA"/>
</dbReference>
<comment type="caution">
    <text evidence="10">Lacks conserved residue(s) required for the propagation of feature annotation.</text>
</comment>
<keyword evidence="5 10" id="KW-0963">Cytoplasm</keyword>
<comment type="subunit">
    <text evidence="10">Homotetramer.</text>
</comment>
<comment type="miscellaneous">
    <text evidence="10">The reaction produces a racemic mixture of D-glycero-alpha-D-manno-heptose 7-phosphate and D-glycero-beta-D-manno-heptose 7-phosphate.</text>
</comment>
<feature type="binding site" evidence="10">
    <location>
        <begin position="51"/>
        <end position="53"/>
    </location>
    <ligand>
        <name>substrate</name>
    </ligand>
</feature>
<feature type="binding site" evidence="10">
    <location>
        <position position="174"/>
    </location>
    <ligand>
        <name>substrate</name>
    </ligand>
</feature>
<feature type="binding site" evidence="10">
    <location>
        <position position="182"/>
    </location>
    <ligand>
        <name>Zn(2+)</name>
        <dbReference type="ChEBI" id="CHEBI:29105"/>
    </ligand>
</feature>
<protein>
    <recommendedName>
        <fullName evidence="10">Phosphoheptose isomerase</fullName>
        <ecNumber evidence="10">5.3.1.28</ecNumber>
    </recommendedName>
    <alternativeName>
        <fullName evidence="10">Sedoheptulose 7-phosphate isomerase</fullName>
    </alternativeName>
</protein>
<dbReference type="Proteomes" id="UP001061302">
    <property type="component" value="Chromosome"/>
</dbReference>
<dbReference type="Gene3D" id="3.40.50.10490">
    <property type="entry name" value="Glucose-6-phosphate isomerase like protein, domain 1"/>
    <property type="match status" value="1"/>
</dbReference>
<comment type="pathway">
    <text evidence="10">Carbohydrate biosynthesis; D-glycero-D-manno-heptose 7-phosphate biosynthesis; D-glycero-alpha-D-manno-heptose 7-phosphate and D-glycero-beta-D-manno-heptose 7-phosphate from sedoheptulose 7-phosphate: step 1/1.</text>
</comment>
<dbReference type="InterPro" id="IPR046348">
    <property type="entry name" value="SIS_dom_sf"/>
</dbReference>
<feature type="domain" description="SIS" evidence="11">
    <location>
        <begin position="36"/>
        <end position="196"/>
    </location>
</feature>
<evidence type="ECO:0000256" key="5">
    <source>
        <dbReference type="ARBA" id="ARBA00022490"/>
    </source>
</evidence>
<organism evidence="12 13">
    <name type="scientific">Chitiniphilus purpureus</name>
    <dbReference type="NCBI Taxonomy" id="2981137"/>
    <lineage>
        <taxon>Bacteria</taxon>
        <taxon>Pseudomonadati</taxon>
        <taxon>Pseudomonadota</taxon>
        <taxon>Betaproteobacteria</taxon>
        <taxon>Neisseriales</taxon>
        <taxon>Chitinibacteraceae</taxon>
        <taxon>Chitiniphilus</taxon>
    </lineage>
</organism>
<sequence>MVLTERVQRHFFDSIAAAETTMALLAPAIAVSAEKIVQTLMVDGKVMACGNGGSAAQAQHFAACMVGCFERERPGLAALALSTDSSVLTAIGNHYDFDLVFSKQVHALGRAGDLLLAISTSGNSANVISAVHAAHDRQMGVIALTGHEGGQVGELLAGDDIHLCVPLTRTARIQEAHITIIHALCDAVDYLLLGGE</sequence>
<keyword evidence="8 10" id="KW-0413">Isomerase</keyword>
<feature type="binding site" evidence="10">
    <location>
        <position position="174"/>
    </location>
    <ligand>
        <name>Zn(2+)</name>
        <dbReference type="ChEBI" id="CHEBI:29105"/>
    </ligand>
</feature>
<evidence type="ECO:0000313" key="12">
    <source>
        <dbReference type="EMBL" id="UXY16745.1"/>
    </source>
</evidence>
<dbReference type="RefSeq" id="WP_263126135.1">
    <property type="nucleotide sequence ID" value="NZ_CP106753.1"/>
</dbReference>